<feature type="region of interest" description="Disordered" evidence="1">
    <location>
        <begin position="48"/>
        <end position="136"/>
    </location>
</feature>
<evidence type="ECO:0000313" key="3">
    <source>
        <dbReference type="Proteomes" id="UP000652219"/>
    </source>
</evidence>
<feature type="region of interest" description="Disordered" evidence="1">
    <location>
        <begin position="1"/>
        <end position="35"/>
    </location>
</feature>
<protein>
    <submittedName>
        <fullName evidence="2">Uncharacterized protein</fullName>
    </submittedName>
</protein>
<comment type="caution">
    <text evidence="2">The sequence shown here is derived from an EMBL/GenBank/DDBJ whole genome shotgun (WGS) entry which is preliminary data.</text>
</comment>
<gene>
    <name evidence="2" type="ORF">CSOJ01_11472</name>
</gene>
<evidence type="ECO:0000256" key="1">
    <source>
        <dbReference type="SAM" id="MobiDB-lite"/>
    </source>
</evidence>
<feature type="compositionally biased region" description="Low complexity" evidence="1">
    <location>
        <begin position="12"/>
        <end position="30"/>
    </location>
</feature>
<keyword evidence="3" id="KW-1185">Reference proteome</keyword>
<proteinExistence type="predicted"/>
<dbReference type="AlphaFoldDB" id="A0A8H6MNM3"/>
<accession>A0A8H6MNM3</accession>
<reference evidence="2 3" key="1">
    <citation type="journal article" date="2020" name="Phytopathology">
        <title>Genome Sequence Resources of Colletotrichum truncatum, C. plurivorum, C. musicola, and C. sojae: Four Species Pathogenic to Soybean (Glycine max).</title>
        <authorList>
            <person name="Rogerio F."/>
            <person name="Boufleur T.R."/>
            <person name="Ciampi-Guillardi M."/>
            <person name="Sukno S.A."/>
            <person name="Thon M.R."/>
            <person name="Massola Junior N.S."/>
            <person name="Baroncelli R."/>
        </authorList>
    </citation>
    <scope>NUCLEOTIDE SEQUENCE [LARGE SCALE GENOMIC DNA]</scope>
    <source>
        <strain evidence="2 3">LFN0009</strain>
    </source>
</reference>
<organism evidence="2 3">
    <name type="scientific">Colletotrichum sojae</name>
    <dbReference type="NCBI Taxonomy" id="2175907"/>
    <lineage>
        <taxon>Eukaryota</taxon>
        <taxon>Fungi</taxon>
        <taxon>Dikarya</taxon>
        <taxon>Ascomycota</taxon>
        <taxon>Pezizomycotina</taxon>
        <taxon>Sordariomycetes</taxon>
        <taxon>Hypocreomycetidae</taxon>
        <taxon>Glomerellales</taxon>
        <taxon>Glomerellaceae</taxon>
        <taxon>Colletotrichum</taxon>
        <taxon>Colletotrichum orchidearum species complex</taxon>
    </lineage>
</organism>
<feature type="compositionally biased region" description="Polar residues" evidence="1">
    <location>
        <begin position="115"/>
        <end position="128"/>
    </location>
</feature>
<name>A0A8H6MNM3_9PEZI</name>
<dbReference type="EMBL" id="WIGN01000265">
    <property type="protein sequence ID" value="KAF6802608.1"/>
    <property type="molecule type" value="Genomic_DNA"/>
</dbReference>
<sequence>MSHQHQKPLPNPMSSSSSQQAPAIQPALAQKSASDLLRRLQETTIAALRASNNTMDSHHSYGGSSSKATSPDDKIKGYEQSAVFDGLFPRIETRGQSKGSSKKSSGKKKEGKSSHQYASTDISPTTTRDANRSCHS</sequence>
<dbReference type="Proteomes" id="UP000652219">
    <property type="component" value="Unassembled WGS sequence"/>
</dbReference>
<evidence type="ECO:0000313" key="2">
    <source>
        <dbReference type="EMBL" id="KAF6802608.1"/>
    </source>
</evidence>